<feature type="non-terminal residue" evidence="1">
    <location>
        <position position="1"/>
    </location>
</feature>
<name>J9DM63_WUCBA</name>
<comment type="caution">
    <text evidence="1">The sequence shown here is derived from an EMBL/GenBank/DDBJ whole genome shotgun (WGS) entry which is preliminary data.</text>
</comment>
<dbReference type="Proteomes" id="UP000004810">
    <property type="component" value="Unassembled WGS sequence"/>
</dbReference>
<dbReference type="AlphaFoldDB" id="J9DM63"/>
<sequence>VPHDAPVMGEPWEKIFNDIDEVVINYNTHWHHPNFLLTSQPVFLISLLWAISSAVESQALDLT</sequence>
<dbReference type="EMBL" id="ADBV01020788">
    <property type="protein sequence ID" value="EJW70718.1"/>
    <property type="molecule type" value="Genomic_DNA"/>
</dbReference>
<dbReference type="Gene3D" id="1.20.1340.10">
    <property type="entry name" value="dopa decarboxylase, N-terminal domain"/>
    <property type="match status" value="1"/>
</dbReference>
<evidence type="ECO:0000313" key="2">
    <source>
        <dbReference type="Proteomes" id="UP000004810"/>
    </source>
</evidence>
<proteinExistence type="predicted"/>
<gene>
    <name evidence="1" type="ORF">WUBG_18373</name>
</gene>
<accession>J9DM63</accession>
<protein>
    <submittedName>
        <fullName evidence="1">Uncharacterized protein</fullName>
    </submittedName>
</protein>
<evidence type="ECO:0000313" key="1">
    <source>
        <dbReference type="EMBL" id="EJW70718.1"/>
    </source>
</evidence>
<feature type="non-terminal residue" evidence="1">
    <location>
        <position position="63"/>
    </location>
</feature>
<organism evidence="1 2">
    <name type="scientific">Wuchereria bancrofti</name>
    <dbReference type="NCBI Taxonomy" id="6293"/>
    <lineage>
        <taxon>Eukaryota</taxon>
        <taxon>Metazoa</taxon>
        <taxon>Ecdysozoa</taxon>
        <taxon>Nematoda</taxon>
        <taxon>Chromadorea</taxon>
        <taxon>Rhabditida</taxon>
        <taxon>Spirurina</taxon>
        <taxon>Spiruromorpha</taxon>
        <taxon>Filarioidea</taxon>
        <taxon>Onchocercidae</taxon>
        <taxon>Wuchereria</taxon>
    </lineage>
</organism>
<reference evidence="2" key="1">
    <citation type="submission" date="2012-08" db="EMBL/GenBank/DDBJ databases">
        <title>The Genome Sequence of Wuchereria bancrofti.</title>
        <authorList>
            <person name="Nutman T.B."/>
            <person name="Fink D.L."/>
            <person name="Russ C."/>
            <person name="Young S."/>
            <person name="Zeng Q."/>
            <person name="Koehrsen M."/>
            <person name="Alvarado L."/>
            <person name="Berlin A."/>
            <person name="Chapman S.B."/>
            <person name="Chen Z."/>
            <person name="Freedman E."/>
            <person name="Gellesch M."/>
            <person name="Goldberg J."/>
            <person name="Griggs A."/>
            <person name="Gujja S."/>
            <person name="Heilman E.R."/>
            <person name="Heiman D."/>
            <person name="Hepburn T."/>
            <person name="Howarth C."/>
            <person name="Jen D."/>
            <person name="Larson L."/>
            <person name="Lewis B."/>
            <person name="Mehta T."/>
            <person name="Park D."/>
            <person name="Pearson M."/>
            <person name="Roberts A."/>
            <person name="Saif S."/>
            <person name="Shea T."/>
            <person name="Shenoy N."/>
            <person name="Sisk P."/>
            <person name="Stolte C."/>
            <person name="Sykes S."/>
            <person name="Walk T."/>
            <person name="White J."/>
            <person name="Yandava C."/>
            <person name="Haas B."/>
            <person name="Henn M.R."/>
            <person name="Nusbaum C."/>
            <person name="Birren B."/>
        </authorList>
    </citation>
    <scope>NUCLEOTIDE SEQUENCE [LARGE SCALE GENOMIC DNA]</scope>
    <source>
        <strain evidence="2">NA</strain>
    </source>
</reference>